<evidence type="ECO:0000256" key="1">
    <source>
        <dbReference type="ARBA" id="ARBA00000085"/>
    </source>
</evidence>
<evidence type="ECO:0000256" key="13">
    <source>
        <dbReference type="ARBA" id="ARBA00023180"/>
    </source>
</evidence>
<keyword evidence="13" id="KW-0325">Glycoprotein</keyword>
<dbReference type="InterPro" id="IPR003661">
    <property type="entry name" value="HisK_dim/P_dom"/>
</dbReference>
<dbReference type="GO" id="GO:0007234">
    <property type="term" value="P:osmosensory signaling via phosphorelay pathway"/>
    <property type="evidence" value="ECO:0007669"/>
    <property type="project" value="UniProtKB-ARBA"/>
</dbReference>
<keyword evidence="4 14" id="KW-0597">Phosphoprotein</keyword>
<evidence type="ECO:0000256" key="6">
    <source>
        <dbReference type="ARBA" id="ARBA00022692"/>
    </source>
</evidence>
<feature type="compositionally biased region" description="Polar residues" evidence="15">
    <location>
        <begin position="766"/>
        <end position="785"/>
    </location>
</feature>
<keyword evidence="10 16" id="KW-1133">Transmembrane helix</keyword>
<evidence type="ECO:0000256" key="7">
    <source>
        <dbReference type="ARBA" id="ARBA00022741"/>
    </source>
</evidence>
<dbReference type="GO" id="GO:0000155">
    <property type="term" value="F:phosphorelay sensor kinase activity"/>
    <property type="evidence" value="ECO:0007669"/>
    <property type="project" value="InterPro"/>
</dbReference>
<dbReference type="InterPro" id="IPR005467">
    <property type="entry name" value="His_kinase_dom"/>
</dbReference>
<dbReference type="FunFam" id="3.40.50.2300:FF:000289">
    <property type="entry name" value="Osmosensing histidine protein kinase SLN1"/>
    <property type="match status" value="1"/>
</dbReference>
<dbReference type="PROSITE" id="PS50109">
    <property type="entry name" value="HIS_KIN"/>
    <property type="match status" value="1"/>
</dbReference>
<feature type="compositionally biased region" description="Basic and acidic residues" evidence="15">
    <location>
        <begin position="1007"/>
        <end position="1020"/>
    </location>
</feature>
<evidence type="ECO:0000256" key="9">
    <source>
        <dbReference type="ARBA" id="ARBA00022840"/>
    </source>
</evidence>
<organism evidence="19 20">
    <name type="scientific">Hymenoscyphus albidus</name>
    <dbReference type="NCBI Taxonomy" id="595503"/>
    <lineage>
        <taxon>Eukaryota</taxon>
        <taxon>Fungi</taxon>
        <taxon>Dikarya</taxon>
        <taxon>Ascomycota</taxon>
        <taxon>Pezizomycotina</taxon>
        <taxon>Leotiomycetes</taxon>
        <taxon>Helotiales</taxon>
        <taxon>Helotiaceae</taxon>
        <taxon>Hymenoscyphus</taxon>
    </lineage>
</organism>
<evidence type="ECO:0000256" key="14">
    <source>
        <dbReference type="PROSITE-ProRule" id="PRU00169"/>
    </source>
</evidence>
<feature type="region of interest" description="Disordered" evidence="15">
    <location>
        <begin position="1153"/>
        <end position="1200"/>
    </location>
</feature>
<evidence type="ECO:0000256" key="15">
    <source>
        <dbReference type="SAM" id="MobiDB-lite"/>
    </source>
</evidence>
<evidence type="ECO:0000256" key="12">
    <source>
        <dbReference type="ARBA" id="ARBA00023136"/>
    </source>
</evidence>
<evidence type="ECO:0000256" key="10">
    <source>
        <dbReference type="ARBA" id="ARBA00022989"/>
    </source>
</evidence>
<gene>
    <name evidence="19" type="ORF">HYALB_00006207</name>
</gene>
<feature type="compositionally biased region" description="Polar residues" evidence="15">
    <location>
        <begin position="798"/>
        <end position="823"/>
    </location>
</feature>
<comment type="catalytic activity">
    <reaction evidence="1">
        <text>ATP + protein L-histidine = ADP + protein N-phospho-L-histidine.</text>
        <dbReference type="EC" id="2.7.13.3"/>
    </reaction>
</comment>
<dbReference type="InterPro" id="IPR004358">
    <property type="entry name" value="Sig_transdc_His_kin-like_C"/>
</dbReference>
<dbReference type="GO" id="GO:0005886">
    <property type="term" value="C:plasma membrane"/>
    <property type="evidence" value="ECO:0007669"/>
    <property type="project" value="TreeGrafter"/>
</dbReference>
<dbReference type="PRINTS" id="PR00344">
    <property type="entry name" value="BCTRLSENSOR"/>
</dbReference>
<dbReference type="GO" id="GO:0005524">
    <property type="term" value="F:ATP binding"/>
    <property type="evidence" value="ECO:0007669"/>
    <property type="project" value="UniProtKB-KW"/>
</dbReference>
<dbReference type="SUPFAM" id="SSF52172">
    <property type="entry name" value="CheY-like"/>
    <property type="match status" value="1"/>
</dbReference>
<feature type="modified residue" description="4-aspartylphosphate" evidence="14">
    <location>
        <position position="1085"/>
    </location>
</feature>
<feature type="compositionally biased region" description="Polar residues" evidence="15">
    <location>
        <begin position="994"/>
        <end position="1004"/>
    </location>
</feature>
<dbReference type="Pfam" id="PF02518">
    <property type="entry name" value="HATPase_c"/>
    <property type="match status" value="1"/>
</dbReference>
<protein>
    <recommendedName>
        <fullName evidence="3">histidine kinase</fullName>
        <ecNumber evidence="3">2.7.13.3</ecNumber>
    </recommendedName>
</protein>
<comment type="subcellular location">
    <subcellularLocation>
        <location evidence="2">Membrane</location>
    </subcellularLocation>
</comment>
<dbReference type="PROSITE" id="PS50110">
    <property type="entry name" value="RESPONSE_REGULATORY"/>
    <property type="match status" value="1"/>
</dbReference>
<dbReference type="EMBL" id="CAJVRM010000751">
    <property type="protein sequence ID" value="CAG8984106.1"/>
    <property type="molecule type" value="Genomic_DNA"/>
</dbReference>
<reference evidence="19" key="1">
    <citation type="submission" date="2021-07" db="EMBL/GenBank/DDBJ databases">
        <authorList>
            <person name="Durling M."/>
        </authorList>
    </citation>
    <scope>NUCLEOTIDE SEQUENCE</scope>
</reference>
<dbReference type="SMART" id="SM00448">
    <property type="entry name" value="REC"/>
    <property type="match status" value="1"/>
</dbReference>
<evidence type="ECO:0000256" key="3">
    <source>
        <dbReference type="ARBA" id="ARBA00012438"/>
    </source>
</evidence>
<feature type="region of interest" description="Disordered" evidence="15">
    <location>
        <begin position="427"/>
        <end position="464"/>
    </location>
</feature>
<dbReference type="InterPro" id="IPR036890">
    <property type="entry name" value="HATPase_C_sf"/>
</dbReference>
<evidence type="ECO:0000313" key="20">
    <source>
        <dbReference type="Proteomes" id="UP000701801"/>
    </source>
</evidence>
<keyword evidence="8" id="KW-0418">Kinase</keyword>
<keyword evidence="12 16" id="KW-0472">Membrane</keyword>
<dbReference type="FunFam" id="1.10.287.130:FF:000004">
    <property type="entry name" value="Ethylene receptor 1"/>
    <property type="match status" value="1"/>
</dbReference>
<dbReference type="CDD" id="cd17546">
    <property type="entry name" value="REC_hyHK_CKI1_RcsC-like"/>
    <property type="match status" value="1"/>
</dbReference>
<keyword evidence="11" id="KW-0902">Two-component regulatory system</keyword>
<dbReference type="InterPro" id="IPR036097">
    <property type="entry name" value="HisK_dim/P_sf"/>
</dbReference>
<keyword evidence="5" id="KW-0808">Transferase</keyword>
<dbReference type="PANTHER" id="PTHR43047">
    <property type="entry name" value="TWO-COMPONENT HISTIDINE PROTEIN KINASE"/>
    <property type="match status" value="1"/>
</dbReference>
<feature type="region of interest" description="Disordered" evidence="15">
    <location>
        <begin position="766"/>
        <end position="828"/>
    </location>
</feature>
<dbReference type="AlphaFoldDB" id="A0A9N9QDZ8"/>
<keyword evidence="7" id="KW-0547">Nucleotide-binding</keyword>
<evidence type="ECO:0000256" key="5">
    <source>
        <dbReference type="ARBA" id="ARBA00022679"/>
    </source>
</evidence>
<dbReference type="InterPro" id="IPR011006">
    <property type="entry name" value="CheY-like_superfamily"/>
</dbReference>
<sequence length="1200" mass="131240">MRIGIREQFAVVVLLTALVPLMVLAVATWVNQYAFVTNVTGQQLSLTASLKAAQIASDLLLIQSTCATIPTRIIVQNALRNFYRGDGTGANWTAASTDVSSALAGGGLSSLLQLVVYSRNETGNRKGLFNTTANTTGIVLPNTNGVLLGQGSEGFPSSLYPNISYTNTTIPDPADSSQTLTQVSAFADFPLNQSSVLLLGPIQINETYALLSMTLPIIDNLNPQVCLGFMTVVAAASSLMDVIQSREGLGNSGMVLLVGSTRRENMFKYEMRPSTATYKPPPAVIGNAQIKYIFPPTNPQGRDRHRAYLNNWTTMGSSNFTVRQYPAVVNGFGGYDINAINNAGSLLSTRNENNISVSVGYARPKSALADWLLIIEQSHSEAWAPVVKLRVIVLACVFGSIGLILFVVVPTAHFSVRPIRRLRDATEKSITPPGYTPNGSVRSGRFDDTSDVEDPDLHRSNSAQSQKTGIFIRLRNMTSGGKRKTKSQRNDDHRRRGFKIPARVQDRKHWVTDELTELTFWPTKISIIGMKKLRRQGTMFLNFRDFSHVPSTFNEMTDELMLQYQGLEEKVAERTRELEISKKAAEAANESKTLFIANISHELKTPLNGILGMCAVCMGEDDLPRIKRSLQVVYKSGDLLLHLLNDLLTFSKNQIGQQLSLEEREFRLSDIKTQIVTIFTKQVQEKNIQFAVRFVGTDTDIETDGMTQKKLPALGPQGTGRLKDMSLWGDQHRILQVVINLVSNSLKFTPAGGKVEVRIKCLGEVESTSDGSRNSLQSKESTKQGSQKRSRGRHHDTGSNASQISRKASDSSGNKSPQGTALQINPMDPAAAPKVQIRERSPTPPPSNARTLMFQFEVEDTGPGIPEGMQERVFEPFVQGDLGLSKKFGGTGLGLSICHQLSQLMNGEISLVSSQAIPTGTTFKVKIPLKYTKSRAPSTSSSDVHGPSRSRSADSVHVDGSIPPPAGAAGSSSRNSGDFEKDAQPRLIGLSQPFFASNPGTGTSPDGKAKKESIPALGKSKEPPKKLRILVAEDNLVNQEIVIRMLKLEHIYDVEVVVAEDGKQAYDIVKENMDKGQYFNLIFMDIQMPNLDGLQSTRLIRQMGYSAPIVALTAFSEESNVKECYDSGMDHFLSKPIRRPALKQVLQKFATIPEEAENSSAATTPEEHRHSSRELSLPSDNTDATAETTTIANGSIPRPL</sequence>
<dbReference type="EC" id="2.7.13.3" evidence="3"/>
<dbReference type="SMART" id="SM00387">
    <property type="entry name" value="HATPase_c"/>
    <property type="match status" value="1"/>
</dbReference>
<dbReference type="Gene3D" id="3.40.50.2300">
    <property type="match status" value="1"/>
</dbReference>
<proteinExistence type="predicted"/>
<dbReference type="Pfam" id="PF00072">
    <property type="entry name" value="Response_reg"/>
    <property type="match status" value="1"/>
</dbReference>
<keyword evidence="6 16" id="KW-0812">Transmembrane</keyword>
<evidence type="ECO:0000256" key="2">
    <source>
        <dbReference type="ARBA" id="ARBA00004370"/>
    </source>
</evidence>
<evidence type="ECO:0000259" key="17">
    <source>
        <dbReference type="PROSITE" id="PS50109"/>
    </source>
</evidence>
<evidence type="ECO:0000259" key="18">
    <source>
        <dbReference type="PROSITE" id="PS50110"/>
    </source>
</evidence>
<evidence type="ECO:0000256" key="11">
    <source>
        <dbReference type="ARBA" id="ARBA00023012"/>
    </source>
</evidence>
<name>A0A9N9QDZ8_9HELO</name>
<evidence type="ECO:0000256" key="4">
    <source>
        <dbReference type="ARBA" id="ARBA00022553"/>
    </source>
</evidence>
<dbReference type="PANTHER" id="PTHR43047:SF72">
    <property type="entry name" value="OSMOSENSING HISTIDINE PROTEIN KINASE SLN1"/>
    <property type="match status" value="1"/>
</dbReference>
<keyword evidence="20" id="KW-1185">Reference proteome</keyword>
<feature type="region of interest" description="Disordered" evidence="15">
    <location>
        <begin position="934"/>
        <end position="1020"/>
    </location>
</feature>
<evidence type="ECO:0000256" key="8">
    <source>
        <dbReference type="ARBA" id="ARBA00022777"/>
    </source>
</evidence>
<dbReference type="InterPro" id="IPR001789">
    <property type="entry name" value="Sig_transdc_resp-reg_receiver"/>
</dbReference>
<dbReference type="Proteomes" id="UP000701801">
    <property type="component" value="Unassembled WGS sequence"/>
</dbReference>
<dbReference type="Gene3D" id="3.30.565.10">
    <property type="entry name" value="Histidine kinase-like ATPase, C-terminal domain"/>
    <property type="match status" value="1"/>
</dbReference>
<dbReference type="SUPFAM" id="SSF47384">
    <property type="entry name" value="Homodimeric domain of signal transducing histidine kinase"/>
    <property type="match status" value="1"/>
</dbReference>
<comment type="caution">
    <text evidence="19">The sequence shown here is derived from an EMBL/GenBank/DDBJ whole genome shotgun (WGS) entry which is preliminary data.</text>
</comment>
<dbReference type="SUPFAM" id="SSF55874">
    <property type="entry name" value="ATPase domain of HSP90 chaperone/DNA topoisomerase II/histidine kinase"/>
    <property type="match status" value="1"/>
</dbReference>
<evidence type="ECO:0000256" key="16">
    <source>
        <dbReference type="SAM" id="Phobius"/>
    </source>
</evidence>
<dbReference type="Pfam" id="PF00512">
    <property type="entry name" value="HisKA"/>
    <property type="match status" value="1"/>
</dbReference>
<dbReference type="OrthoDB" id="60033at2759"/>
<dbReference type="SMART" id="SM00388">
    <property type="entry name" value="HisKA"/>
    <property type="match status" value="1"/>
</dbReference>
<feature type="domain" description="Histidine kinase" evidence="17">
    <location>
        <begin position="598"/>
        <end position="931"/>
    </location>
</feature>
<accession>A0A9N9QDZ8</accession>
<dbReference type="InterPro" id="IPR003594">
    <property type="entry name" value="HATPase_dom"/>
</dbReference>
<evidence type="ECO:0000313" key="19">
    <source>
        <dbReference type="EMBL" id="CAG8984106.1"/>
    </source>
</evidence>
<feature type="compositionally biased region" description="Polar residues" evidence="15">
    <location>
        <begin position="1178"/>
        <end position="1193"/>
    </location>
</feature>
<feature type="domain" description="Response regulatory" evidence="18">
    <location>
        <begin position="1028"/>
        <end position="1150"/>
    </location>
</feature>
<dbReference type="GO" id="GO:0009927">
    <property type="term" value="F:histidine phosphotransfer kinase activity"/>
    <property type="evidence" value="ECO:0007669"/>
    <property type="project" value="TreeGrafter"/>
</dbReference>
<feature type="transmembrane region" description="Helical" evidence="16">
    <location>
        <begin position="391"/>
        <end position="414"/>
    </location>
</feature>
<dbReference type="CDD" id="cd00082">
    <property type="entry name" value="HisKA"/>
    <property type="match status" value="1"/>
</dbReference>
<dbReference type="Gene3D" id="1.10.287.130">
    <property type="match status" value="1"/>
</dbReference>
<keyword evidence="9" id="KW-0067">ATP-binding</keyword>